<dbReference type="AlphaFoldDB" id="A0A417Z6G1"/>
<evidence type="ECO:0000259" key="2">
    <source>
        <dbReference type="Pfam" id="PF12804"/>
    </source>
</evidence>
<dbReference type="PANTHER" id="PTHR19136:SF81">
    <property type="entry name" value="MOLYBDENUM COFACTOR GUANYLYLTRANSFERASE"/>
    <property type="match status" value="1"/>
</dbReference>
<feature type="domain" description="MobA-like NTP transferase" evidence="2">
    <location>
        <begin position="32"/>
        <end position="172"/>
    </location>
</feature>
<dbReference type="Pfam" id="PF12804">
    <property type="entry name" value="NTP_transf_3"/>
    <property type="match status" value="1"/>
</dbReference>
<dbReference type="InterPro" id="IPR025877">
    <property type="entry name" value="MobA-like_NTP_Trfase"/>
</dbReference>
<accession>A0A417Z6G1</accession>
<sequence>MGAFQTIGGAGACGHDGGMDTAAGQAGTSFDAVVLVGGRGSRLGGVDKAALDLGGHPLVDASLNAARGARTLVVVGRTSAPLPSRAVLTQEEPAGSGPAAGFARGLTSITDPASWTLLLGCDVPGAGDAVRRLLNASAAGGDADGVADVDGFVLTDADGRAQWMLGLYRTASVRVAVDASAATNLSMRALFAGLDLVLVRPAGPEWHDIDTWADHAAWTERLDPQRPA</sequence>
<reference evidence="3 4" key="1">
    <citation type="submission" date="2018-08" db="EMBL/GenBank/DDBJ databases">
        <title>Whole genome sequence analysis of Dermacoccus abyssi bacteria isolated from Deep Mariana trench Micromonospora spp reveals genes involved in the environmental adaptation and production of secondary metabolites.</title>
        <authorList>
            <person name="Abdel-Mageed W.M."/>
            <person name="Lehri B."/>
            <person name="Nouioui I."/>
            <person name="Goodfellow I."/>
            <person name="Jaspars M."/>
            <person name="Karlyshev A."/>
        </authorList>
    </citation>
    <scope>NUCLEOTIDE SEQUENCE [LARGE SCALE GENOMIC DNA]</scope>
    <source>
        <strain evidence="3 4">MT1.1</strain>
    </source>
</reference>
<dbReference type="PANTHER" id="PTHR19136">
    <property type="entry name" value="MOLYBDENUM COFACTOR GUANYLYLTRANSFERASE"/>
    <property type="match status" value="1"/>
</dbReference>
<dbReference type="SUPFAM" id="SSF53448">
    <property type="entry name" value="Nucleotide-diphospho-sugar transferases"/>
    <property type="match status" value="1"/>
</dbReference>
<name>A0A417Z6G1_9MICO</name>
<evidence type="ECO:0000313" key="4">
    <source>
        <dbReference type="Proteomes" id="UP000285376"/>
    </source>
</evidence>
<proteinExistence type="predicted"/>
<protein>
    <submittedName>
        <fullName evidence="3">Molybdopterin-guanine dinucleotide biosynthesis protein</fullName>
    </submittedName>
</protein>
<dbReference type="Proteomes" id="UP000285376">
    <property type="component" value="Unassembled WGS sequence"/>
</dbReference>
<dbReference type="GO" id="GO:0016779">
    <property type="term" value="F:nucleotidyltransferase activity"/>
    <property type="evidence" value="ECO:0007669"/>
    <property type="project" value="TreeGrafter"/>
</dbReference>
<dbReference type="Gene3D" id="3.90.550.10">
    <property type="entry name" value="Spore Coat Polysaccharide Biosynthesis Protein SpsA, Chain A"/>
    <property type="match status" value="1"/>
</dbReference>
<evidence type="ECO:0000256" key="1">
    <source>
        <dbReference type="ARBA" id="ARBA00022679"/>
    </source>
</evidence>
<gene>
    <name evidence="3" type="ORF">D1832_06915</name>
</gene>
<dbReference type="EMBL" id="QWLM01000006">
    <property type="protein sequence ID" value="RHW46192.1"/>
    <property type="molecule type" value="Genomic_DNA"/>
</dbReference>
<evidence type="ECO:0000313" key="3">
    <source>
        <dbReference type="EMBL" id="RHW46192.1"/>
    </source>
</evidence>
<organism evidence="3 4">
    <name type="scientific">Dermacoccus abyssi</name>
    <dbReference type="NCBI Taxonomy" id="322596"/>
    <lineage>
        <taxon>Bacteria</taxon>
        <taxon>Bacillati</taxon>
        <taxon>Actinomycetota</taxon>
        <taxon>Actinomycetes</taxon>
        <taxon>Micrococcales</taxon>
        <taxon>Dermacoccaceae</taxon>
        <taxon>Dermacoccus</taxon>
    </lineage>
</organism>
<keyword evidence="1" id="KW-0808">Transferase</keyword>
<dbReference type="InterPro" id="IPR029044">
    <property type="entry name" value="Nucleotide-diphossugar_trans"/>
</dbReference>
<comment type="caution">
    <text evidence="3">The sequence shown here is derived from an EMBL/GenBank/DDBJ whole genome shotgun (WGS) entry which is preliminary data.</text>
</comment>